<proteinExistence type="predicted"/>
<gene>
    <name evidence="9" type="ORF">WJX81_007934</name>
</gene>
<dbReference type="SUPFAM" id="SSF51445">
    <property type="entry name" value="(Trans)glycosidases"/>
    <property type="match status" value="1"/>
</dbReference>
<dbReference type="InterPro" id="IPR036156">
    <property type="entry name" value="Beta-gal/glucu_dom_sf"/>
</dbReference>
<protein>
    <recommendedName>
        <fullName evidence="2">beta-mannosidase</fullName>
        <ecNumber evidence="2">3.2.1.25</ecNumber>
    </recommendedName>
</protein>
<evidence type="ECO:0000256" key="3">
    <source>
        <dbReference type="ARBA" id="ARBA00022801"/>
    </source>
</evidence>
<evidence type="ECO:0000256" key="4">
    <source>
        <dbReference type="ARBA" id="ARBA00023180"/>
    </source>
</evidence>
<dbReference type="InterPro" id="IPR050887">
    <property type="entry name" value="Beta-mannosidase_GH2"/>
</dbReference>
<dbReference type="Gene3D" id="2.60.40.10">
    <property type="entry name" value="Immunoglobulins"/>
    <property type="match status" value="1"/>
</dbReference>
<evidence type="ECO:0000256" key="5">
    <source>
        <dbReference type="ARBA" id="ARBA00023295"/>
    </source>
</evidence>
<dbReference type="InterPro" id="IPR054593">
    <property type="entry name" value="Beta-mannosidase-like_N2"/>
</dbReference>
<feature type="domain" description="Beta-mannosidase Ig-fold" evidence="7">
    <location>
        <begin position="863"/>
        <end position="948"/>
    </location>
</feature>
<evidence type="ECO:0000256" key="1">
    <source>
        <dbReference type="ARBA" id="ARBA00000829"/>
    </source>
</evidence>
<dbReference type="AlphaFoldDB" id="A0AAW1RK70"/>
<dbReference type="Pfam" id="PF22666">
    <property type="entry name" value="Glyco_hydro_2_N2"/>
    <property type="match status" value="1"/>
</dbReference>
<dbReference type="FunFam" id="3.20.20.80:FF:000050">
    <property type="entry name" value="Beta-mannosidase B"/>
    <property type="match status" value="1"/>
</dbReference>
<dbReference type="SUPFAM" id="SSF49303">
    <property type="entry name" value="beta-Galactosidase/glucuronidase domain"/>
    <property type="match status" value="1"/>
</dbReference>
<keyword evidence="10" id="KW-1185">Reference proteome</keyword>
<dbReference type="Pfam" id="PF17753">
    <property type="entry name" value="Ig_mannosidase"/>
    <property type="match status" value="1"/>
</dbReference>
<keyword evidence="3" id="KW-0378">Hydrolase</keyword>
<dbReference type="InterPro" id="IPR017853">
    <property type="entry name" value="GH"/>
</dbReference>
<dbReference type="SUPFAM" id="SSF49785">
    <property type="entry name" value="Galactose-binding domain-like"/>
    <property type="match status" value="1"/>
</dbReference>
<dbReference type="InterPro" id="IPR013783">
    <property type="entry name" value="Ig-like_fold"/>
</dbReference>
<dbReference type="Proteomes" id="UP001445335">
    <property type="component" value="Unassembled WGS sequence"/>
</dbReference>
<comment type="caution">
    <text evidence="9">The sequence shown here is derived from an EMBL/GenBank/DDBJ whole genome shotgun (WGS) entry which is preliminary data.</text>
</comment>
<dbReference type="EMBL" id="JALJOU010000034">
    <property type="protein sequence ID" value="KAK9834074.1"/>
    <property type="molecule type" value="Genomic_DNA"/>
</dbReference>
<dbReference type="Gene3D" id="2.60.120.260">
    <property type="entry name" value="Galactose-binding domain-like"/>
    <property type="match status" value="1"/>
</dbReference>
<dbReference type="GO" id="GO:0006516">
    <property type="term" value="P:glycoprotein catabolic process"/>
    <property type="evidence" value="ECO:0007669"/>
    <property type="project" value="TreeGrafter"/>
</dbReference>
<evidence type="ECO:0000313" key="9">
    <source>
        <dbReference type="EMBL" id="KAK9834074.1"/>
    </source>
</evidence>
<dbReference type="EC" id="3.2.1.25" evidence="2"/>
<keyword evidence="4" id="KW-0325">Glycoprotein</keyword>
<dbReference type="Gene3D" id="3.20.20.80">
    <property type="entry name" value="Glycosidases"/>
    <property type="match status" value="1"/>
</dbReference>
<evidence type="ECO:0000313" key="10">
    <source>
        <dbReference type="Proteomes" id="UP001445335"/>
    </source>
</evidence>
<evidence type="ECO:0000259" key="7">
    <source>
        <dbReference type="Pfam" id="PF17753"/>
    </source>
</evidence>
<evidence type="ECO:0000259" key="8">
    <source>
        <dbReference type="Pfam" id="PF22666"/>
    </source>
</evidence>
<dbReference type="InterPro" id="IPR008979">
    <property type="entry name" value="Galactose-bd-like_sf"/>
</dbReference>
<feature type="domain" description="Beta-mannosidase-like galactose-binding" evidence="8">
    <location>
        <begin position="38"/>
        <end position="207"/>
    </location>
</feature>
<evidence type="ECO:0000256" key="6">
    <source>
        <dbReference type="SAM" id="SignalP"/>
    </source>
</evidence>
<dbReference type="PANTHER" id="PTHR43730">
    <property type="entry name" value="BETA-MANNOSIDASE"/>
    <property type="match status" value="1"/>
</dbReference>
<comment type="catalytic activity">
    <reaction evidence="1">
        <text>Hydrolysis of terminal, non-reducing beta-D-mannose residues in beta-D-mannosides.</text>
        <dbReference type="EC" id="3.2.1.25"/>
    </reaction>
</comment>
<organism evidence="9 10">
    <name type="scientific">Elliptochloris bilobata</name>
    <dbReference type="NCBI Taxonomy" id="381761"/>
    <lineage>
        <taxon>Eukaryota</taxon>
        <taxon>Viridiplantae</taxon>
        <taxon>Chlorophyta</taxon>
        <taxon>core chlorophytes</taxon>
        <taxon>Trebouxiophyceae</taxon>
        <taxon>Trebouxiophyceae incertae sedis</taxon>
        <taxon>Elliptochloris clade</taxon>
        <taxon>Elliptochloris</taxon>
    </lineage>
</organism>
<evidence type="ECO:0000256" key="2">
    <source>
        <dbReference type="ARBA" id="ARBA00012754"/>
    </source>
</evidence>
<sequence length="959" mass="103657">MLRLAVAALVSGFMVTTAAAQAISMRMHSLAGPTSAVWTVSNQNGSISVPTVLPNYALGALQDHGVIDNPLYRYGEQDYKWVREETWRFTNTFIAGVELQNQTQVDLVAEGVDTVADIFVNGHWAGQTENSHREHRVPVTAFLVAGNNTLTFRISPAVEAAQLRSAAYPYPVPSLQEVQVAPFNFLRKPASDFGWDWGPAFAPAGIYGPVKLQAYSSAFVEAVSTRQMHLPNGSVLVSVDTALRGALAGETGTLVASFLNDTSGWNATASVTLPAAGQKVVTLEIMVPPEAKRWWPAEYGAQSLYDLRVVYLPSAQGGRFTYSQVRVGFRSVRLVQEPIPGAVNQTSFYFEVNGLPIFAKGSNAIPMDVVPSRGRSPVALRRLVRDASDSHQNMLRVWGGGEYYADAFYDAADEAGILIWQEAMFACAMYPRSAEFLAEVRKEVAWQARRLGSHASLALWGGNNEVETAFGWFAPSRDNPKLYAGDYIALFVDTVREALLSVDPDVIFVDSSPSKGVLSQAPFVKSWEDSWQPNKGDVHFYDMTPERDAWDPQLYPSAKFVSEFGFQSFASFPVFANQSAPADWSRNSTLVGFRQRKLGNTDLMLTQLAKHFQVPAANASAGAPPGAQERLFKIWTYQTQLWQARAYETAMSLWRRIKVDAGASTMGILYWQLNDIWAGFSWSSVDYGGHWKLLHYAVRKTFKPLLVSGTFNATTGVLVAYVTSDVAAPLTGHMLVELVPWAAGSGDGPPISNVTAFKLPALGSAPVFNASILPWLAAAGVSDPKEAFVRLSATAVASPWARGGGAAAIGAAQRAFPRLSAQAAADLVVAANPQEGLYSTYTVLLGEPREATTLPAAPNVTLSAFWLAAPDTVCFTVRSSAVAGFVALESSMVAADGVTAAGYFSTNLFMQLPWEPRLVNFTAREPFADGAVAAGRVAASLSVLSLGDMLTVDPADDLQ</sequence>
<feature type="signal peptide" evidence="6">
    <location>
        <begin position="1"/>
        <end position="20"/>
    </location>
</feature>
<keyword evidence="5" id="KW-0326">Glycosidase</keyword>
<dbReference type="PANTHER" id="PTHR43730:SF1">
    <property type="entry name" value="BETA-MANNOSIDASE"/>
    <property type="match status" value="1"/>
</dbReference>
<dbReference type="GO" id="GO:0004567">
    <property type="term" value="F:beta-mannosidase activity"/>
    <property type="evidence" value="ECO:0007669"/>
    <property type="project" value="UniProtKB-EC"/>
</dbReference>
<feature type="chain" id="PRO_5043856034" description="beta-mannosidase" evidence="6">
    <location>
        <begin position="21"/>
        <end position="959"/>
    </location>
</feature>
<name>A0AAW1RK70_9CHLO</name>
<accession>A0AAW1RK70</accession>
<reference evidence="9 10" key="1">
    <citation type="journal article" date="2024" name="Nat. Commun.">
        <title>Phylogenomics reveals the evolutionary origins of lichenization in chlorophyte algae.</title>
        <authorList>
            <person name="Puginier C."/>
            <person name="Libourel C."/>
            <person name="Otte J."/>
            <person name="Skaloud P."/>
            <person name="Haon M."/>
            <person name="Grisel S."/>
            <person name="Petersen M."/>
            <person name="Berrin J.G."/>
            <person name="Delaux P.M."/>
            <person name="Dal Grande F."/>
            <person name="Keller J."/>
        </authorList>
    </citation>
    <scope>NUCLEOTIDE SEQUENCE [LARGE SCALE GENOMIC DNA]</scope>
    <source>
        <strain evidence="9 10">SAG 245.80</strain>
    </source>
</reference>
<keyword evidence="6" id="KW-0732">Signal</keyword>
<dbReference type="InterPro" id="IPR041625">
    <property type="entry name" value="Beta-mannosidase_Ig"/>
</dbReference>